<reference evidence="3" key="1">
    <citation type="submission" date="2017-08" db="EMBL/GenBank/DDBJ databases">
        <authorList>
            <person name="Varghese N."/>
            <person name="Submissions S."/>
        </authorList>
    </citation>
    <scope>NUCLEOTIDE SEQUENCE [LARGE SCALE GENOMIC DNA]</scope>
    <source>
        <strain evidence="3">DSM 4725</strain>
    </source>
</reference>
<feature type="region of interest" description="Disordered" evidence="1">
    <location>
        <begin position="67"/>
        <end position="88"/>
    </location>
</feature>
<evidence type="ECO:0000313" key="3">
    <source>
        <dbReference type="Proteomes" id="UP000219435"/>
    </source>
</evidence>
<dbReference type="Proteomes" id="UP000219435">
    <property type="component" value="Unassembled WGS sequence"/>
</dbReference>
<gene>
    <name evidence="2" type="ORF">SAMN05660748_3915</name>
</gene>
<feature type="compositionally biased region" description="Low complexity" evidence="1">
    <location>
        <begin position="20"/>
        <end position="35"/>
    </location>
</feature>
<dbReference type="AlphaFoldDB" id="A0A285VDG1"/>
<evidence type="ECO:0000256" key="1">
    <source>
        <dbReference type="SAM" id="MobiDB-lite"/>
    </source>
</evidence>
<protein>
    <submittedName>
        <fullName evidence="2">Uncharacterized protein</fullName>
    </submittedName>
</protein>
<dbReference type="RefSeq" id="WP_097196658.1">
    <property type="nucleotide sequence ID" value="NZ_OBQI01000006.1"/>
</dbReference>
<evidence type="ECO:0000313" key="2">
    <source>
        <dbReference type="EMBL" id="SOC51987.1"/>
    </source>
</evidence>
<keyword evidence="3" id="KW-1185">Reference proteome</keyword>
<proteinExistence type="predicted"/>
<organism evidence="2 3">
    <name type="scientific">Blastococcus aggregatus</name>
    <dbReference type="NCBI Taxonomy" id="38502"/>
    <lineage>
        <taxon>Bacteria</taxon>
        <taxon>Bacillati</taxon>
        <taxon>Actinomycetota</taxon>
        <taxon>Actinomycetes</taxon>
        <taxon>Geodermatophilales</taxon>
        <taxon>Geodermatophilaceae</taxon>
        <taxon>Blastococcus</taxon>
    </lineage>
</organism>
<dbReference type="OrthoDB" id="5173054at2"/>
<accession>A0A285VDG1</accession>
<feature type="region of interest" description="Disordered" evidence="1">
    <location>
        <begin position="14"/>
        <end position="35"/>
    </location>
</feature>
<dbReference type="EMBL" id="OBQI01000006">
    <property type="protein sequence ID" value="SOC51987.1"/>
    <property type="molecule type" value="Genomic_DNA"/>
</dbReference>
<name>A0A285VDG1_9ACTN</name>
<sequence>MLAALLVAGASGCADGGSDAGAPGSVAGEGPARPAAGGGDLVVDALPLEAPVILDPVPDGLLLTGLAYQPPEDDRQYNESSGSYEPARATLYGDPALADTLDGPVLLVGTSTGSATIAGPGYDAPGEQVELGDGRTGRVVPDSDRTWVVIEGNDYTEFVVGRGIYDDELVAAARGADFASATTTLASDAVPDGLEPLVAGSAQDRPGSGSGVQMSLQGDGSYVRVEAVRADPRLAALWGFWLEDASGTEVRGHPGSAGDLQGANVGDPDARGRVWAEDGLVLSVVVTMDAEGERVGNADQVLDQVVDDLRVGTWAEFEALDGEIRMRPPTREEAPCPPGGGFVSGVDGGVRWLFHLQPNPYSGMGAWSTCYFELTGYGGGGGTIMPPPLGELAAGVGSSGILGGVAPPGTVRVTVTTADGRVQEAQLAEEGPRPGERVWGTLVPQVSPAAGGPPLTVTAYDAAGAVLDSVAV</sequence>